<dbReference type="EMBL" id="CP003167">
    <property type="protein sequence ID" value="AGB02634.1"/>
    <property type="molecule type" value="Genomic_DNA"/>
</dbReference>
<dbReference type="InParanoid" id="L0HHT2"/>
<dbReference type="HOGENOM" id="CLU_1472080_0_0_2"/>
<dbReference type="Pfam" id="PF06695">
    <property type="entry name" value="Sm_multidrug_ex"/>
    <property type="match status" value="1"/>
</dbReference>
<dbReference type="eggNOG" id="arCOG01330">
    <property type="taxonomic scope" value="Archaea"/>
</dbReference>
<feature type="transmembrane region" description="Helical" evidence="1">
    <location>
        <begin position="119"/>
        <end position="137"/>
    </location>
</feature>
<proteinExistence type="predicted"/>
<keyword evidence="3" id="KW-1185">Reference proteome</keyword>
<dbReference type="OrthoDB" id="107662at2157"/>
<dbReference type="STRING" id="593750.Metfor_1604"/>
<evidence type="ECO:0000313" key="2">
    <source>
        <dbReference type="EMBL" id="AGB02634.1"/>
    </source>
</evidence>
<accession>L0HHT2</accession>
<protein>
    <submittedName>
        <fullName evidence="2">Putative small multi-drug export protein</fullName>
    </submittedName>
</protein>
<organism evidence="2 3">
    <name type="scientific">Methanoregula formicica (strain DSM 22288 / NBRC 105244 / SMSP)</name>
    <dbReference type="NCBI Taxonomy" id="593750"/>
    <lineage>
        <taxon>Archaea</taxon>
        <taxon>Methanobacteriati</taxon>
        <taxon>Methanobacteriota</taxon>
        <taxon>Stenosarchaea group</taxon>
        <taxon>Methanomicrobia</taxon>
        <taxon>Methanomicrobiales</taxon>
        <taxon>Methanoregulaceae</taxon>
        <taxon>Methanoregula</taxon>
    </lineage>
</organism>
<dbReference type="KEGG" id="mfo:Metfor_1604"/>
<evidence type="ECO:0000313" key="3">
    <source>
        <dbReference type="Proteomes" id="UP000010824"/>
    </source>
</evidence>
<reference evidence="3" key="1">
    <citation type="submission" date="2011-12" db="EMBL/GenBank/DDBJ databases">
        <title>Complete sequence of Methanoregula formicicum SMSP.</title>
        <authorList>
            <person name="Lucas S."/>
            <person name="Han J."/>
            <person name="Lapidus A."/>
            <person name="Cheng J.-F."/>
            <person name="Goodwin L."/>
            <person name="Pitluck S."/>
            <person name="Peters L."/>
            <person name="Ovchinnikova G."/>
            <person name="Teshima H."/>
            <person name="Detter J.C."/>
            <person name="Han C."/>
            <person name="Tapia R."/>
            <person name="Land M."/>
            <person name="Hauser L."/>
            <person name="Kyrpides N."/>
            <person name="Ivanova N."/>
            <person name="Pagani I."/>
            <person name="Imachi H."/>
            <person name="Tamaki H."/>
            <person name="Sekiguchi Y."/>
            <person name="Kamagata Y."/>
            <person name="Cadillo-Quiroz H."/>
            <person name="Zinder S."/>
            <person name="Liu W.-T."/>
            <person name="Woyke T."/>
        </authorList>
    </citation>
    <scope>NUCLEOTIDE SEQUENCE [LARGE SCALE GENOMIC DNA]</scope>
    <source>
        <strain evidence="3">DSM 22288 / NBRC 105244 / SMSP</strain>
    </source>
</reference>
<evidence type="ECO:0000256" key="1">
    <source>
        <dbReference type="SAM" id="Phobius"/>
    </source>
</evidence>
<dbReference type="RefSeq" id="WP_015285597.1">
    <property type="nucleotide sequence ID" value="NC_019943.1"/>
</dbReference>
<dbReference type="Proteomes" id="UP000010824">
    <property type="component" value="Chromosome"/>
</dbReference>
<feature type="transmembrane region" description="Helical" evidence="1">
    <location>
        <begin position="149"/>
        <end position="173"/>
    </location>
</feature>
<dbReference type="AlphaFoldDB" id="L0HHT2"/>
<keyword evidence="1" id="KW-0812">Transmembrane</keyword>
<dbReference type="GeneID" id="14307993"/>
<keyword evidence="1" id="KW-0472">Membrane</keyword>
<feature type="transmembrane region" description="Helical" evidence="1">
    <location>
        <begin position="21"/>
        <end position="41"/>
    </location>
</feature>
<name>L0HHT2_METFS</name>
<gene>
    <name evidence="2" type="ordered locus">Metfor_1604</name>
</gene>
<dbReference type="InterPro" id="IPR009577">
    <property type="entry name" value="Sm_multidrug_ex"/>
</dbReference>
<reference evidence="2 3" key="2">
    <citation type="journal article" date="2014" name="Genome Announc.">
        <title>Complete Genome Sequence of Methanoregula formicica SMSPT, a Mesophilic Hydrogenotrophic Methanogen Isolated from a Methanogenic Upflow Anaerobic Sludge Blanket Reactor.</title>
        <authorList>
            <person name="Yamamoto K."/>
            <person name="Tamaki H."/>
            <person name="Cadillo-Quiroz H."/>
            <person name="Imachi H."/>
            <person name="Kyrpides N."/>
            <person name="Woyke T."/>
            <person name="Goodwin L."/>
            <person name="Zinder S.H."/>
            <person name="Kamagata Y."/>
            <person name="Liu W.T."/>
        </authorList>
    </citation>
    <scope>NUCLEOTIDE SEQUENCE [LARGE SCALE GENOMIC DNA]</scope>
    <source>
        <strain evidence="3">DSM 22288 / NBRC 105244 / SMSP</strain>
    </source>
</reference>
<feature type="transmembrane region" description="Helical" evidence="1">
    <location>
        <begin position="61"/>
        <end position="86"/>
    </location>
</feature>
<keyword evidence="1" id="KW-1133">Transmembrane helix</keyword>
<sequence precursor="true">MELWDRQTFLRHVVAAFGRGVLVALIIPLAVAVAFSIPLHATLALIGSGLIIEYGAVPVGIVFGLTPLFVSFVLICTEIGIFLALYDIFDTIGHTSEPVRQFLEKSRQYVHQSKSIEKYGILALIPCEILLGVYINAPASWVLGWREDHALLVTMIGYVIALAIMVVLTVGLLQVTLPGLVHP</sequence>